<protein>
    <submittedName>
        <fullName evidence="1">UDP-glucose dehydrogenase</fullName>
        <ecNumber evidence="1">1.1.1.22</ecNumber>
    </submittedName>
</protein>
<proteinExistence type="predicted"/>
<dbReference type="Proteomes" id="UP000015351">
    <property type="component" value="Unassembled WGS sequence"/>
</dbReference>
<accession>S9QF87</accession>
<keyword evidence="1" id="KW-0560">Oxidoreductase</keyword>
<dbReference type="HOGENOM" id="CLU_3345469_0_0_5"/>
<dbReference type="Gene3D" id="3.40.50.720">
    <property type="entry name" value="NAD(P)-binding Rossmann-like Domain"/>
    <property type="match status" value="1"/>
</dbReference>
<dbReference type="AlphaFoldDB" id="S9QF87"/>
<dbReference type="EMBL" id="AONI01000011">
    <property type="protein sequence ID" value="EPX78552.1"/>
    <property type="molecule type" value="Genomic_DNA"/>
</dbReference>
<dbReference type="GO" id="GO:0003979">
    <property type="term" value="F:UDP-glucose 6-dehydrogenase activity"/>
    <property type="evidence" value="ECO:0007669"/>
    <property type="project" value="UniProtKB-EC"/>
</dbReference>
<organism evidence="1 2">
    <name type="scientific">Litoreibacter arenae DSM 19593</name>
    <dbReference type="NCBI Taxonomy" id="1123360"/>
    <lineage>
        <taxon>Bacteria</taxon>
        <taxon>Pseudomonadati</taxon>
        <taxon>Pseudomonadota</taxon>
        <taxon>Alphaproteobacteria</taxon>
        <taxon>Rhodobacterales</taxon>
        <taxon>Roseobacteraceae</taxon>
        <taxon>Litoreibacter</taxon>
    </lineage>
</organism>
<name>S9QF87_9RHOB</name>
<reference evidence="2" key="1">
    <citation type="journal article" date="2013" name="Stand. Genomic Sci.">
        <title>Genome sequence of the Litoreibacter arenae type strain (DSM 19593(T)), a member of the Roseobacter clade isolated from sea sand.</title>
        <authorList>
            <person name="Riedel T."/>
            <person name="Fiebig A."/>
            <person name="Petersen J."/>
            <person name="Gronow S."/>
            <person name="Kyrpides N.C."/>
            <person name="Goker M."/>
            <person name="Klenk H.P."/>
        </authorList>
    </citation>
    <scope>NUCLEOTIDE SEQUENCE [LARGE SCALE GENOMIC DNA]</scope>
    <source>
        <strain evidence="2">DSM 19593</strain>
    </source>
</reference>
<dbReference type="EC" id="1.1.1.22" evidence="1"/>
<evidence type="ECO:0000313" key="2">
    <source>
        <dbReference type="Proteomes" id="UP000015351"/>
    </source>
</evidence>
<evidence type="ECO:0000313" key="1">
    <source>
        <dbReference type="EMBL" id="EPX78552.1"/>
    </source>
</evidence>
<dbReference type="PATRIC" id="fig|1123360.3.peg.2322"/>
<sequence length="37" mass="3875">MIAVNCEATIVVKSTVPVGLVQEICAQLGTDQVIFSP</sequence>
<dbReference type="STRING" id="1123360.thalar_02344"/>
<comment type="caution">
    <text evidence="1">The sequence shown here is derived from an EMBL/GenBank/DDBJ whole genome shotgun (WGS) entry which is preliminary data.</text>
</comment>
<gene>
    <name evidence="1" type="ORF">thalar_02344</name>
</gene>
<keyword evidence="2" id="KW-1185">Reference proteome</keyword>